<dbReference type="AlphaFoldDB" id="A0AAP9E8C8"/>
<dbReference type="CDD" id="cd05374">
    <property type="entry name" value="17beta-HSD-like_SDR_c"/>
    <property type="match status" value="1"/>
</dbReference>
<dbReference type="PANTHER" id="PTHR42901:SF1">
    <property type="entry name" value="ALCOHOL DEHYDROGENASE"/>
    <property type="match status" value="1"/>
</dbReference>
<accession>A0AAP9E8C8</accession>
<name>A0AAP9E8C8_AGRTU</name>
<dbReference type="PRINTS" id="PR00081">
    <property type="entry name" value="GDHRDH"/>
</dbReference>
<dbReference type="NCBIfam" id="NF006776">
    <property type="entry name" value="PRK09291.1"/>
    <property type="match status" value="1"/>
</dbReference>
<evidence type="ECO:0000256" key="2">
    <source>
        <dbReference type="ARBA" id="ARBA00023002"/>
    </source>
</evidence>
<organism evidence="3 4">
    <name type="scientific">Agrobacterium tumefaciens</name>
    <dbReference type="NCBI Taxonomy" id="358"/>
    <lineage>
        <taxon>Bacteria</taxon>
        <taxon>Pseudomonadati</taxon>
        <taxon>Pseudomonadota</taxon>
        <taxon>Alphaproteobacteria</taxon>
        <taxon>Hyphomicrobiales</taxon>
        <taxon>Rhizobiaceae</taxon>
        <taxon>Rhizobium/Agrobacterium group</taxon>
        <taxon>Agrobacterium</taxon>
        <taxon>Agrobacterium tumefaciens complex</taxon>
    </lineage>
</organism>
<dbReference type="InterPro" id="IPR036291">
    <property type="entry name" value="NAD(P)-bd_dom_sf"/>
</dbReference>
<dbReference type="PANTHER" id="PTHR42901">
    <property type="entry name" value="ALCOHOL DEHYDROGENASE"/>
    <property type="match status" value="1"/>
</dbReference>
<evidence type="ECO:0000313" key="3">
    <source>
        <dbReference type="EMBL" id="QDY96682.1"/>
    </source>
</evidence>
<dbReference type="Gene3D" id="3.40.50.720">
    <property type="entry name" value="NAD(P)-binding Rossmann-like Domain"/>
    <property type="match status" value="1"/>
</dbReference>
<dbReference type="EMBL" id="CP042275">
    <property type="protein sequence ID" value="QDY96682.1"/>
    <property type="molecule type" value="Genomic_DNA"/>
</dbReference>
<proteinExistence type="inferred from homology"/>
<dbReference type="RefSeq" id="WP_087743030.1">
    <property type="nucleotide sequence ID" value="NZ_CP042275.2"/>
</dbReference>
<comment type="similarity">
    <text evidence="1">Belongs to the short-chain dehydrogenases/reductases (SDR) family.</text>
</comment>
<evidence type="ECO:0000313" key="4">
    <source>
        <dbReference type="Proteomes" id="UP000222296"/>
    </source>
</evidence>
<dbReference type="SUPFAM" id="SSF51735">
    <property type="entry name" value="NAD(P)-binding Rossmann-fold domains"/>
    <property type="match status" value="1"/>
</dbReference>
<dbReference type="Pfam" id="PF00106">
    <property type="entry name" value="adh_short"/>
    <property type="match status" value="1"/>
</dbReference>
<dbReference type="GO" id="GO:0016491">
    <property type="term" value="F:oxidoreductase activity"/>
    <property type="evidence" value="ECO:0007669"/>
    <property type="project" value="UniProtKB-KW"/>
</dbReference>
<dbReference type="Proteomes" id="UP000222296">
    <property type="component" value="Chromosome Linear"/>
</dbReference>
<dbReference type="InterPro" id="IPR002347">
    <property type="entry name" value="SDR_fam"/>
</dbReference>
<evidence type="ECO:0000256" key="1">
    <source>
        <dbReference type="ARBA" id="ARBA00006484"/>
    </source>
</evidence>
<sequence>MAKNILITGASSGFGLGAAIELARQGHQVVATAETWPQVRSLRSDASEAGVELEVIKLNLLDDIDIAHAAAYDPDVLVLNSGIMESGSVVDIPIERVRESFEVNVFGHIKLVQGIVPKMVARKSGKVVWLSSMGGIMALPFIGAYCATKHAIEAFAGAMKTELEPYGVKVATVNPGMYSTGFNDTGAESHVQWYDDKTAVVPMPDFGRALANQNDPKEMIDAMVEIITAEDHLYRTMRPSETIDTAKKWQEKEWAQNA</sequence>
<keyword evidence="2" id="KW-0560">Oxidoreductase</keyword>
<reference evidence="3 4" key="1">
    <citation type="journal article" date="2017" name="Genome Announc.">
        <title>Draft Genome Sequence of Agrobacterium tumefaciens Biovar 1 Strain 186, Isolated from Walnut.</title>
        <authorList>
            <person name="Poret-Peterson A.T."/>
            <person name="Bhatnagar S."/>
            <person name="McClean A.E."/>
            <person name="Kluepfel D.A."/>
        </authorList>
    </citation>
    <scope>NUCLEOTIDE SEQUENCE [LARGE SCALE GENOMIC DNA]</scope>
    <source>
        <strain evidence="3 4">186</strain>
    </source>
</reference>
<protein>
    <submittedName>
        <fullName evidence="3">SDR family oxidoreductase</fullName>
    </submittedName>
</protein>
<gene>
    <name evidence="3" type="ORF">CG010_021455</name>
</gene>